<dbReference type="OrthoDB" id="10065698at2759"/>
<evidence type="ECO:0000256" key="1">
    <source>
        <dbReference type="PROSITE-ProRule" id="PRU00103"/>
    </source>
</evidence>
<dbReference type="InterPro" id="IPR016024">
    <property type="entry name" value="ARM-type_fold"/>
</dbReference>
<sequence>MAALEKLVRAFEAVKLSQGNGNPGSAASPAAAFGAGAGPEQRPQEHNRTMASFATSLSQQGQGLLSKKDQILSSKEKAATCSVIADALVTAKPTEIQKLLSVGIETLLLLTADTDPDVRTSANESLNRVIRSLSETQLGKIQVELYKEIKKNGSVRSLRAALTRFAALCHHIRYKPTLVLSLFAVFILMYNCNNPLKFY</sequence>
<dbReference type="InterPro" id="IPR021133">
    <property type="entry name" value="HEAT_type_2"/>
</dbReference>
<evidence type="ECO:0000313" key="3">
    <source>
        <dbReference type="EMBL" id="MPC68082.1"/>
    </source>
</evidence>
<reference evidence="3 4" key="1">
    <citation type="submission" date="2019-05" db="EMBL/GenBank/DDBJ databases">
        <title>Another draft genome of Portunus trituberculatus and its Hox gene families provides insights of decapod evolution.</title>
        <authorList>
            <person name="Jeong J.-H."/>
            <person name="Song I."/>
            <person name="Kim S."/>
            <person name="Choi T."/>
            <person name="Kim D."/>
            <person name="Ryu S."/>
            <person name="Kim W."/>
        </authorList>
    </citation>
    <scope>NUCLEOTIDE SEQUENCE [LARGE SCALE GENOMIC DNA]</scope>
    <source>
        <tissue evidence="3">Muscle</tissue>
    </source>
</reference>
<comment type="caution">
    <text evidence="3">The sequence shown here is derived from an EMBL/GenBank/DDBJ whole genome shotgun (WGS) entry which is preliminary data.</text>
</comment>
<dbReference type="InterPro" id="IPR048411">
    <property type="entry name" value="Htt_N_HEAT_rpt-1"/>
</dbReference>
<feature type="compositionally biased region" description="Low complexity" evidence="2">
    <location>
        <begin position="19"/>
        <end position="34"/>
    </location>
</feature>
<dbReference type="PANTHER" id="PTHR10170:SF10">
    <property type="entry name" value="HUNTINGTIN"/>
    <property type="match status" value="1"/>
</dbReference>
<dbReference type="AlphaFoldDB" id="A0A5B7HAH7"/>
<organism evidence="3 4">
    <name type="scientific">Portunus trituberculatus</name>
    <name type="common">Swimming crab</name>
    <name type="synonym">Neptunus trituberculatus</name>
    <dbReference type="NCBI Taxonomy" id="210409"/>
    <lineage>
        <taxon>Eukaryota</taxon>
        <taxon>Metazoa</taxon>
        <taxon>Ecdysozoa</taxon>
        <taxon>Arthropoda</taxon>
        <taxon>Crustacea</taxon>
        <taxon>Multicrustacea</taxon>
        <taxon>Malacostraca</taxon>
        <taxon>Eumalacostraca</taxon>
        <taxon>Eucarida</taxon>
        <taxon>Decapoda</taxon>
        <taxon>Pleocyemata</taxon>
        <taxon>Brachyura</taxon>
        <taxon>Eubrachyura</taxon>
        <taxon>Portunoidea</taxon>
        <taxon>Portunidae</taxon>
        <taxon>Portuninae</taxon>
        <taxon>Portunus</taxon>
    </lineage>
</organism>
<dbReference type="GO" id="GO:0005634">
    <property type="term" value="C:nucleus"/>
    <property type="evidence" value="ECO:0007669"/>
    <property type="project" value="InterPro"/>
</dbReference>
<dbReference type="InterPro" id="IPR000091">
    <property type="entry name" value="Huntingtin"/>
</dbReference>
<dbReference type="PRINTS" id="PR00375">
    <property type="entry name" value="HUNTINGTIN"/>
</dbReference>
<dbReference type="GO" id="GO:0005737">
    <property type="term" value="C:cytoplasm"/>
    <property type="evidence" value="ECO:0007669"/>
    <property type="project" value="InterPro"/>
</dbReference>
<dbReference type="SUPFAM" id="SSF48371">
    <property type="entry name" value="ARM repeat"/>
    <property type="match status" value="1"/>
</dbReference>
<name>A0A5B7HAH7_PORTR</name>
<dbReference type="Pfam" id="PF20926">
    <property type="entry name" value="Htt_N-HEAT_1"/>
    <property type="match status" value="1"/>
</dbReference>
<feature type="repeat" description="HEAT" evidence="1">
    <location>
        <begin position="103"/>
        <end position="140"/>
    </location>
</feature>
<dbReference type="InterPro" id="IPR028426">
    <property type="entry name" value="Huntingtin_fam"/>
</dbReference>
<accession>A0A5B7HAH7</accession>
<dbReference type="Proteomes" id="UP000324222">
    <property type="component" value="Unassembled WGS sequence"/>
</dbReference>
<evidence type="ECO:0000313" key="4">
    <source>
        <dbReference type="Proteomes" id="UP000324222"/>
    </source>
</evidence>
<gene>
    <name evidence="3" type="primary">htt_1</name>
    <name evidence="3" type="ORF">E2C01_062274</name>
</gene>
<dbReference type="PROSITE" id="PS50077">
    <property type="entry name" value="HEAT_REPEAT"/>
    <property type="match status" value="1"/>
</dbReference>
<dbReference type="EMBL" id="VSRR010027258">
    <property type="protein sequence ID" value="MPC68082.1"/>
    <property type="molecule type" value="Genomic_DNA"/>
</dbReference>
<protein>
    <submittedName>
        <fullName evidence="3">Huntingtin</fullName>
    </submittedName>
</protein>
<dbReference type="Gene3D" id="1.25.10.10">
    <property type="entry name" value="Leucine-rich Repeat Variant"/>
    <property type="match status" value="1"/>
</dbReference>
<dbReference type="InterPro" id="IPR011989">
    <property type="entry name" value="ARM-like"/>
</dbReference>
<feature type="region of interest" description="Disordered" evidence="2">
    <location>
        <begin position="18"/>
        <end position="46"/>
    </location>
</feature>
<evidence type="ECO:0000256" key="2">
    <source>
        <dbReference type="SAM" id="MobiDB-lite"/>
    </source>
</evidence>
<proteinExistence type="predicted"/>
<dbReference type="PANTHER" id="PTHR10170">
    <property type="entry name" value="HUNTINGTON DISEASE PROTEIN"/>
    <property type="match status" value="1"/>
</dbReference>
<keyword evidence="4" id="KW-1185">Reference proteome</keyword>